<sequence length="584" mass="68028">MREENLENNRQYYDEYEIDLREYIILLWQKKWFVLGLVILAILAALFYNLFFVQPVYEARATLLILPPRYTTSLEVKTFSADTYENLAQTDSIKAKIIADLSLKNREGEEYSVDQLGDMMKVKLLSAAEEDSTPLIQLIVKNRDPELAAQIANSWAKLFMADSKEIRKSEVTEISSVIQQQFEETENKLKGLKTQKLNFKEKNRLELLNKELSNKEDKLTSINQKVLDLKSELGFKKIKLTNLEKQLSKLEDDGNWEGDLSYNKKASDSAADYQQLKNKQRFLNSQQKLVEFNQENNLGLLKLKIKNKEEKIISYQAKIAELENNLTTAIQENKHLEQFLKTESKTWQLNKSIDNQTLWQSILNQKDLAILDKLKLKNEIVNPIYENTQQKFTNNQLIIDINSNLVDSYQQQIDHLTASLVNLRKKYLSLENTQQNLNKNITVYQQVYENYSKKYQELMQQKLDLELNVEELQATLTYYQQSESDLTAEIETLQNNLWQAENKIEELDQKIADVKNTYDSLAKRSEEARITEAQRTSDVKFYAKAVRPGSPDANNLMLDLAIAAVLAFMTAIFIIFFKEFMQDE</sequence>
<gene>
    <name evidence="10" type="ORF">SAMN02983006_02828</name>
</gene>
<dbReference type="InterPro" id="IPR003856">
    <property type="entry name" value="LPS_length_determ_N"/>
</dbReference>
<dbReference type="RefSeq" id="WP_089862804.1">
    <property type="nucleotide sequence ID" value="NZ_FOTI01000070.1"/>
</dbReference>
<evidence type="ECO:0000313" key="11">
    <source>
        <dbReference type="Proteomes" id="UP000199006"/>
    </source>
</evidence>
<proteinExistence type="inferred from homology"/>
<dbReference type="Gene3D" id="1.10.287.1490">
    <property type="match status" value="1"/>
</dbReference>
<evidence type="ECO:0000256" key="6">
    <source>
        <dbReference type="ARBA" id="ARBA00023136"/>
    </source>
</evidence>
<evidence type="ECO:0000313" key="10">
    <source>
        <dbReference type="EMBL" id="SFM11357.1"/>
    </source>
</evidence>
<keyword evidence="6 8" id="KW-0472">Membrane</keyword>
<evidence type="ECO:0000256" key="8">
    <source>
        <dbReference type="SAM" id="Phobius"/>
    </source>
</evidence>
<feature type="coiled-coil region" evidence="7">
    <location>
        <begin position="406"/>
        <end position="524"/>
    </location>
</feature>
<dbReference type="Pfam" id="PF02706">
    <property type="entry name" value="Wzz"/>
    <property type="match status" value="1"/>
</dbReference>
<dbReference type="STRING" id="29563.SAMN02983006_02828"/>
<feature type="coiled-coil region" evidence="7">
    <location>
        <begin position="175"/>
        <end position="253"/>
    </location>
</feature>
<evidence type="ECO:0000256" key="3">
    <source>
        <dbReference type="ARBA" id="ARBA00022475"/>
    </source>
</evidence>
<dbReference type="OrthoDB" id="2360475at2"/>
<dbReference type="AlphaFoldDB" id="A0A1I4N7S5"/>
<dbReference type="PANTHER" id="PTHR32309">
    <property type="entry name" value="TYROSINE-PROTEIN KINASE"/>
    <property type="match status" value="1"/>
</dbReference>
<feature type="coiled-coil region" evidence="7">
    <location>
        <begin position="305"/>
        <end position="339"/>
    </location>
</feature>
<feature type="transmembrane region" description="Helical" evidence="8">
    <location>
        <begin position="556"/>
        <end position="577"/>
    </location>
</feature>
<accession>A0A1I4N7S5</accession>
<name>A0A1I4N7S5_9FIRM</name>
<keyword evidence="7" id="KW-0175">Coiled coil</keyword>
<reference evidence="10 11" key="1">
    <citation type="submission" date="2016-10" db="EMBL/GenBank/DDBJ databases">
        <authorList>
            <person name="de Groot N.N."/>
        </authorList>
    </citation>
    <scope>NUCLEOTIDE SEQUENCE [LARGE SCALE GENOMIC DNA]</scope>
    <source>
        <strain evidence="10 11">ATCC 51327</strain>
    </source>
</reference>
<dbReference type="Proteomes" id="UP000199006">
    <property type="component" value="Unassembled WGS sequence"/>
</dbReference>
<comment type="similarity">
    <text evidence="2">Belongs to the CpsC/CapA family.</text>
</comment>
<dbReference type="EMBL" id="FOTI01000070">
    <property type="protein sequence ID" value="SFM11357.1"/>
    <property type="molecule type" value="Genomic_DNA"/>
</dbReference>
<dbReference type="GO" id="GO:0005886">
    <property type="term" value="C:plasma membrane"/>
    <property type="evidence" value="ECO:0007669"/>
    <property type="project" value="UniProtKB-SubCell"/>
</dbReference>
<evidence type="ECO:0000256" key="5">
    <source>
        <dbReference type="ARBA" id="ARBA00022989"/>
    </source>
</evidence>
<keyword evidence="4 8" id="KW-0812">Transmembrane</keyword>
<evidence type="ECO:0000259" key="9">
    <source>
        <dbReference type="Pfam" id="PF02706"/>
    </source>
</evidence>
<feature type="domain" description="Polysaccharide chain length determinant N-terminal" evidence="9">
    <location>
        <begin position="17"/>
        <end position="97"/>
    </location>
</feature>
<protein>
    <submittedName>
        <fullName evidence="10">Chain length determinant protein</fullName>
    </submittedName>
</protein>
<evidence type="ECO:0000256" key="2">
    <source>
        <dbReference type="ARBA" id="ARBA00006683"/>
    </source>
</evidence>
<dbReference type="PANTHER" id="PTHR32309:SF13">
    <property type="entry name" value="FERRIC ENTEROBACTIN TRANSPORT PROTEIN FEPE"/>
    <property type="match status" value="1"/>
</dbReference>
<keyword evidence="5 8" id="KW-1133">Transmembrane helix</keyword>
<dbReference type="GO" id="GO:0004713">
    <property type="term" value="F:protein tyrosine kinase activity"/>
    <property type="evidence" value="ECO:0007669"/>
    <property type="project" value="TreeGrafter"/>
</dbReference>
<feature type="transmembrane region" description="Helical" evidence="8">
    <location>
        <begin position="32"/>
        <end position="51"/>
    </location>
</feature>
<evidence type="ECO:0000256" key="7">
    <source>
        <dbReference type="SAM" id="Coils"/>
    </source>
</evidence>
<organism evidence="10 11">
    <name type="scientific">Halanaerobium salsuginis</name>
    <dbReference type="NCBI Taxonomy" id="29563"/>
    <lineage>
        <taxon>Bacteria</taxon>
        <taxon>Bacillati</taxon>
        <taxon>Bacillota</taxon>
        <taxon>Clostridia</taxon>
        <taxon>Halanaerobiales</taxon>
        <taxon>Halanaerobiaceae</taxon>
        <taxon>Halanaerobium</taxon>
    </lineage>
</organism>
<evidence type="ECO:0000256" key="4">
    <source>
        <dbReference type="ARBA" id="ARBA00022692"/>
    </source>
</evidence>
<dbReference type="SUPFAM" id="SSF57997">
    <property type="entry name" value="Tropomyosin"/>
    <property type="match status" value="1"/>
</dbReference>
<keyword evidence="11" id="KW-1185">Reference proteome</keyword>
<evidence type="ECO:0000256" key="1">
    <source>
        <dbReference type="ARBA" id="ARBA00004651"/>
    </source>
</evidence>
<dbReference type="InterPro" id="IPR050445">
    <property type="entry name" value="Bact_polysacc_biosynth/exp"/>
</dbReference>
<comment type="subcellular location">
    <subcellularLocation>
        <location evidence="1">Cell membrane</location>
        <topology evidence="1">Multi-pass membrane protein</topology>
    </subcellularLocation>
</comment>
<keyword evidence="3" id="KW-1003">Cell membrane</keyword>